<accession>A0A0V0H859</accession>
<protein>
    <submittedName>
        <fullName evidence="2">Putative ovule protein</fullName>
    </submittedName>
</protein>
<evidence type="ECO:0000256" key="1">
    <source>
        <dbReference type="SAM" id="MobiDB-lite"/>
    </source>
</evidence>
<dbReference type="AlphaFoldDB" id="A0A0V0H859"/>
<name>A0A0V0H859_SOLCH</name>
<sequence length="75" mass="8547">MAQMVKPADQKFPQHDQNMQDGHVNKIQDGQINHDQLCDYLHDQQLQPQDGAQLEGKIVALSLSPRHAQNHAMHK</sequence>
<proteinExistence type="predicted"/>
<dbReference type="EMBL" id="GEDG01023726">
    <property type="protein sequence ID" value="JAP16516.1"/>
    <property type="molecule type" value="Transcribed_RNA"/>
</dbReference>
<reference evidence="2" key="1">
    <citation type="submission" date="2015-12" db="EMBL/GenBank/DDBJ databases">
        <title>Gene expression during late stages of embryo sac development: a critical building block for successful pollen-pistil interactions.</title>
        <authorList>
            <person name="Liu Y."/>
            <person name="Joly V."/>
            <person name="Sabar M."/>
            <person name="Matton D.P."/>
        </authorList>
    </citation>
    <scope>NUCLEOTIDE SEQUENCE</scope>
</reference>
<organism evidence="2">
    <name type="scientific">Solanum chacoense</name>
    <name type="common">Chaco potato</name>
    <dbReference type="NCBI Taxonomy" id="4108"/>
    <lineage>
        <taxon>Eukaryota</taxon>
        <taxon>Viridiplantae</taxon>
        <taxon>Streptophyta</taxon>
        <taxon>Embryophyta</taxon>
        <taxon>Tracheophyta</taxon>
        <taxon>Spermatophyta</taxon>
        <taxon>Magnoliopsida</taxon>
        <taxon>eudicotyledons</taxon>
        <taxon>Gunneridae</taxon>
        <taxon>Pentapetalae</taxon>
        <taxon>asterids</taxon>
        <taxon>lamiids</taxon>
        <taxon>Solanales</taxon>
        <taxon>Solanaceae</taxon>
        <taxon>Solanoideae</taxon>
        <taxon>Solaneae</taxon>
        <taxon>Solanum</taxon>
    </lineage>
</organism>
<feature type="region of interest" description="Disordered" evidence="1">
    <location>
        <begin position="1"/>
        <end position="30"/>
    </location>
</feature>
<evidence type="ECO:0000313" key="2">
    <source>
        <dbReference type="EMBL" id="JAP16516.1"/>
    </source>
</evidence>